<keyword evidence="5" id="KW-0339">Growth factor</keyword>
<dbReference type="InterPro" id="IPR006799">
    <property type="entry name" value="AMH_N"/>
</dbReference>
<evidence type="ECO:0000256" key="6">
    <source>
        <dbReference type="SAM" id="MobiDB-lite"/>
    </source>
</evidence>
<proteinExistence type="inferred from homology"/>
<name>A0A7J6ALC8_AMEME</name>
<gene>
    <name evidence="9" type="ORF">AMELA_G00142580</name>
</gene>
<evidence type="ECO:0000256" key="4">
    <source>
        <dbReference type="ARBA" id="ARBA00022782"/>
    </source>
</evidence>
<dbReference type="GO" id="GO:0008083">
    <property type="term" value="F:growth factor activity"/>
    <property type="evidence" value="ECO:0007669"/>
    <property type="project" value="UniProtKB-KW"/>
</dbReference>
<dbReference type="GO" id="GO:0030154">
    <property type="term" value="P:cell differentiation"/>
    <property type="evidence" value="ECO:0007669"/>
    <property type="project" value="UniProtKB-KW"/>
</dbReference>
<evidence type="ECO:0000313" key="10">
    <source>
        <dbReference type="Proteomes" id="UP000593565"/>
    </source>
</evidence>
<dbReference type="EMBL" id="JAAGNN010000011">
    <property type="protein sequence ID" value="KAF4083510.1"/>
    <property type="molecule type" value="Genomic_DNA"/>
</dbReference>
<dbReference type="Proteomes" id="UP000593565">
    <property type="component" value="Unassembled WGS sequence"/>
</dbReference>
<protein>
    <recommendedName>
        <fullName evidence="8">TGF-beta family profile domain-containing protein</fullName>
    </recommendedName>
</protein>
<evidence type="ECO:0000256" key="2">
    <source>
        <dbReference type="ARBA" id="ARBA00022525"/>
    </source>
</evidence>
<evidence type="ECO:0000256" key="3">
    <source>
        <dbReference type="ARBA" id="ARBA00022729"/>
    </source>
</evidence>
<dbReference type="Pfam" id="PF04709">
    <property type="entry name" value="AMH_N"/>
    <property type="match status" value="1"/>
</dbReference>
<evidence type="ECO:0000256" key="1">
    <source>
        <dbReference type="ARBA" id="ARBA00004613"/>
    </source>
</evidence>
<feature type="signal peptide" evidence="7">
    <location>
        <begin position="1"/>
        <end position="21"/>
    </location>
</feature>
<comment type="similarity">
    <text evidence="5">Belongs to the TGF-beta family.</text>
</comment>
<feature type="region of interest" description="Disordered" evidence="6">
    <location>
        <begin position="36"/>
        <end position="60"/>
    </location>
</feature>
<evidence type="ECO:0000256" key="5">
    <source>
        <dbReference type="RuleBase" id="RU000354"/>
    </source>
</evidence>
<organism evidence="9 10">
    <name type="scientific">Ameiurus melas</name>
    <name type="common">Black bullhead</name>
    <name type="synonym">Silurus melas</name>
    <dbReference type="NCBI Taxonomy" id="219545"/>
    <lineage>
        <taxon>Eukaryota</taxon>
        <taxon>Metazoa</taxon>
        <taxon>Chordata</taxon>
        <taxon>Craniata</taxon>
        <taxon>Vertebrata</taxon>
        <taxon>Euteleostomi</taxon>
        <taxon>Actinopterygii</taxon>
        <taxon>Neopterygii</taxon>
        <taxon>Teleostei</taxon>
        <taxon>Ostariophysi</taxon>
        <taxon>Siluriformes</taxon>
        <taxon>Ictaluridae</taxon>
        <taxon>Ameiurus</taxon>
    </lineage>
</organism>
<dbReference type="Pfam" id="PF00019">
    <property type="entry name" value="TGF_beta"/>
    <property type="match status" value="1"/>
</dbReference>
<keyword evidence="3 7" id="KW-0732">Signal</keyword>
<feature type="chain" id="PRO_5029830418" description="TGF-beta family profile domain-containing protein" evidence="7">
    <location>
        <begin position="22"/>
        <end position="529"/>
    </location>
</feature>
<dbReference type="PROSITE" id="PS51362">
    <property type="entry name" value="TGF_BETA_2"/>
    <property type="match status" value="1"/>
</dbReference>
<dbReference type="PANTHER" id="PTHR15009:SF4">
    <property type="entry name" value="MUELLERIAN-INHIBITING FACTOR"/>
    <property type="match status" value="1"/>
</dbReference>
<dbReference type="GO" id="GO:0008406">
    <property type="term" value="P:gonad development"/>
    <property type="evidence" value="ECO:0007669"/>
    <property type="project" value="InterPro"/>
</dbReference>
<dbReference type="CDD" id="cd13757">
    <property type="entry name" value="TGF_beta_AMH"/>
    <property type="match status" value="1"/>
</dbReference>
<sequence length="529" mass="58511">MCIWPLLLLPLTVVTGPLGHAETELNPSKDFVPIQSQSEQNISESEKHVPSGGPASCTHSPLQDLLEDMPCAEEKQHQSEALREVLLALHKVWSKDGEQIVQKEQNGPEFLHSMKEHWDVEEDGTFTVTLHFAKPGKCYRQTTMASMMLLFFTDSCNTDGLKIKFSSDVLQPNNQILCVSQATHLLVLTGVQTESFSHEHITLRMDVQHDSGKKIGLSEFQAIMNRRNTRSKKTQSPVILLFPKKSDRENVPHSNGTFLFLCELQKFLNEVCTRGSPLLAQDEVRTVSPSVLHSLPPLTLGVSSSESLLLELVNSSGPTVFFFPRQSLGLRTHRVELALKPSLLSVLKVKLEEALAQVQMEEVGRGAIDKLQILSVLSALPEDGEELETGLGNQSEVQYRALLLLKALQAVLGAWAVERAQRAVRAGQEGPPRLSQCHLESFTVSLEKYLLEPATANINNCEGACGFPLINGNNHAILLNSHFQSGQPLNRTLCCVPVAYDDLCVIELYSDSTTISYKTNMVAKECGCR</sequence>
<reference evidence="9 10" key="1">
    <citation type="submission" date="2020-02" db="EMBL/GenBank/DDBJ databases">
        <title>A chromosome-scale genome assembly of the black bullhead catfish (Ameiurus melas).</title>
        <authorList>
            <person name="Wen M."/>
            <person name="Zham M."/>
            <person name="Cabau C."/>
            <person name="Klopp C."/>
            <person name="Donnadieu C."/>
            <person name="Roques C."/>
            <person name="Bouchez O."/>
            <person name="Lampietro C."/>
            <person name="Jouanno E."/>
            <person name="Herpin A."/>
            <person name="Louis A."/>
            <person name="Berthelot C."/>
            <person name="Parey E."/>
            <person name="Roest-Crollius H."/>
            <person name="Braasch I."/>
            <person name="Postlethwait J."/>
            <person name="Robinson-Rechavi M."/>
            <person name="Echchiki A."/>
            <person name="Begum T."/>
            <person name="Montfort J."/>
            <person name="Schartl M."/>
            <person name="Bobe J."/>
            <person name="Guiguen Y."/>
        </authorList>
    </citation>
    <scope>NUCLEOTIDE SEQUENCE [LARGE SCALE GENOMIC DNA]</scope>
    <source>
        <strain evidence="9">M_S1</strain>
        <tissue evidence="9">Blood</tissue>
    </source>
</reference>
<accession>A0A7J6ALC8</accession>
<keyword evidence="4" id="KW-0221">Differentiation</keyword>
<dbReference type="GO" id="GO:0005576">
    <property type="term" value="C:extracellular region"/>
    <property type="evidence" value="ECO:0007669"/>
    <property type="project" value="UniProtKB-SubCell"/>
</dbReference>
<comment type="subcellular location">
    <subcellularLocation>
        <location evidence="1">Secreted</location>
    </subcellularLocation>
</comment>
<dbReference type="InterPro" id="IPR021203">
    <property type="entry name" value="Muellerian-inhibiting_factor"/>
</dbReference>
<evidence type="ECO:0000313" key="9">
    <source>
        <dbReference type="EMBL" id="KAF4083510.1"/>
    </source>
</evidence>
<dbReference type="PANTHER" id="PTHR15009">
    <property type="entry name" value="MUELLERIAN-INHIBITING FACTOR"/>
    <property type="match status" value="1"/>
</dbReference>
<feature type="domain" description="TGF-beta family profile" evidence="8">
    <location>
        <begin position="419"/>
        <end position="529"/>
    </location>
</feature>
<dbReference type="InterPro" id="IPR029034">
    <property type="entry name" value="Cystine-knot_cytokine"/>
</dbReference>
<keyword evidence="10" id="KW-1185">Reference proteome</keyword>
<dbReference type="AlphaFoldDB" id="A0A7J6ALC8"/>
<comment type="caution">
    <text evidence="9">The sequence shown here is derived from an EMBL/GenBank/DDBJ whole genome shotgun (WGS) entry which is preliminary data.</text>
</comment>
<evidence type="ECO:0000256" key="7">
    <source>
        <dbReference type="SAM" id="SignalP"/>
    </source>
</evidence>
<dbReference type="Gene3D" id="2.10.90.10">
    <property type="entry name" value="Cystine-knot cytokines"/>
    <property type="match status" value="1"/>
</dbReference>
<dbReference type="SUPFAM" id="SSF57501">
    <property type="entry name" value="Cystine-knot cytokines"/>
    <property type="match status" value="1"/>
</dbReference>
<dbReference type="SMART" id="SM00204">
    <property type="entry name" value="TGFB"/>
    <property type="match status" value="1"/>
</dbReference>
<evidence type="ECO:0000259" key="8">
    <source>
        <dbReference type="PROSITE" id="PS51362"/>
    </source>
</evidence>
<keyword evidence="2" id="KW-0964">Secreted</keyword>
<dbReference type="InterPro" id="IPR001839">
    <property type="entry name" value="TGF-b_C"/>
</dbReference>